<dbReference type="EMBL" id="LKBA01000024">
    <property type="protein sequence ID" value="KPN61821.1"/>
    <property type="molecule type" value="Genomic_DNA"/>
</dbReference>
<keyword evidence="1" id="KW-0812">Transmembrane</keyword>
<protein>
    <submittedName>
        <fullName evidence="2">Uncharacterized protein</fullName>
    </submittedName>
</protein>
<dbReference type="RefSeq" id="WP_055192857.1">
    <property type="nucleotide sequence ID" value="NZ_FPBS01000003.1"/>
</dbReference>
<gene>
    <name evidence="2" type="ORF">AKJ29_04300</name>
</gene>
<keyword evidence="1" id="KW-0472">Membrane</keyword>
<feature type="transmembrane region" description="Helical" evidence="1">
    <location>
        <begin position="33"/>
        <end position="55"/>
    </location>
</feature>
<sequence>MFFESIATVFAGLAMAGIVMAVNHTIRGRLPKWVMPVAAGGAMLAATIANEYAWYGRTVDSLPEGLTVIMESENRVAYRPWTYVAPFVDRFVVVDTFSERTHPDQPNLRVVDTLFLGRWSAPNKVSVLIDCAANTRAPLSDAITIGDDGSIRGVDWVSVDITDPLLSNICRKGG</sequence>
<name>A0A0P7J2E0_9RHOB</name>
<evidence type="ECO:0000313" key="3">
    <source>
        <dbReference type="Proteomes" id="UP000050471"/>
    </source>
</evidence>
<dbReference type="STRING" id="154981.AKJ29_04300"/>
<dbReference type="OrthoDB" id="8601734at2"/>
<accession>A0A0P7J2E0</accession>
<organism evidence="2 3">
    <name type="scientific">Aliiroseovarius crassostreae</name>
    <dbReference type="NCBI Taxonomy" id="154981"/>
    <lineage>
        <taxon>Bacteria</taxon>
        <taxon>Pseudomonadati</taxon>
        <taxon>Pseudomonadota</taxon>
        <taxon>Alphaproteobacteria</taxon>
        <taxon>Rhodobacterales</taxon>
        <taxon>Paracoccaceae</taxon>
        <taxon>Aliiroseovarius</taxon>
    </lineage>
</organism>
<keyword evidence="1" id="KW-1133">Transmembrane helix</keyword>
<feature type="transmembrane region" description="Helical" evidence="1">
    <location>
        <begin position="6"/>
        <end position="26"/>
    </location>
</feature>
<proteinExistence type="predicted"/>
<keyword evidence="3" id="KW-1185">Reference proteome</keyword>
<dbReference type="AlphaFoldDB" id="A0A0P7J2E0"/>
<reference evidence="2 3" key="1">
    <citation type="submission" date="2015-09" db="EMBL/GenBank/DDBJ databases">
        <title>Draft genome sequence of Aliiroseovarius crassostreae CV919-312TSm, the causative agent of Roseovarius Oyster Disease (formerly Juvenile Oyster Disease).</title>
        <authorList>
            <person name="Kessner L."/>
            <person name="Spinard E."/>
            <person name="Nelson D."/>
        </authorList>
    </citation>
    <scope>NUCLEOTIDE SEQUENCE [LARGE SCALE GENOMIC DNA]</scope>
    <source>
        <strain evidence="2 3">CV919-312</strain>
    </source>
</reference>
<evidence type="ECO:0000313" key="2">
    <source>
        <dbReference type="EMBL" id="KPN61821.1"/>
    </source>
</evidence>
<evidence type="ECO:0000256" key="1">
    <source>
        <dbReference type="SAM" id="Phobius"/>
    </source>
</evidence>
<dbReference type="Proteomes" id="UP000050471">
    <property type="component" value="Unassembled WGS sequence"/>
</dbReference>
<comment type="caution">
    <text evidence="2">The sequence shown here is derived from an EMBL/GenBank/DDBJ whole genome shotgun (WGS) entry which is preliminary data.</text>
</comment>